<evidence type="ECO:0000313" key="3">
    <source>
        <dbReference type="Proteomes" id="UP000035763"/>
    </source>
</evidence>
<dbReference type="OrthoDB" id="39703at2"/>
<dbReference type="PROSITE" id="PS51257">
    <property type="entry name" value="PROKAR_LIPOPROTEIN"/>
    <property type="match status" value="1"/>
</dbReference>
<dbReference type="RefSeq" id="WP_048696283.1">
    <property type="nucleotide sequence ID" value="NZ_HG764815.1"/>
</dbReference>
<name>W6K2E8_9MICO</name>
<evidence type="ECO:0000313" key="2">
    <source>
        <dbReference type="EMBL" id="CCH75722.1"/>
    </source>
</evidence>
<dbReference type="Proteomes" id="UP000035763">
    <property type="component" value="Unassembled WGS sequence"/>
</dbReference>
<keyword evidence="1" id="KW-0732">Signal</keyword>
<gene>
    <name evidence="2" type="ORF">BN11_910004</name>
</gene>
<comment type="caution">
    <text evidence="2">The sequence shown here is derived from an EMBL/GenBank/DDBJ whole genome shotgun (WGS) entry which is preliminary data.</text>
</comment>
<dbReference type="EMBL" id="CAJA01000520">
    <property type="protein sequence ID" value="CCH75722.1"/>
    <property type="molecule type" value="Genomic_DNA"/>
</dbReference>
<dbReference type="STRING" id="1193182.BN11_910004"/>
<proteinExistence type="predicted"/>
<feature type="chain" id="PRO_5039469728" evidence="1">
    <location>
        <begin position="29"/>
        <end position="295"/>
    </location>
</feature>
<sequence>MIRRIGTITITLAAAAACAAAATGTAGAAAATASGNKGSYGPDVSATGRYVVFASDATNLVAGDTNSKRDIFIRDTVANNHATDIFLRDLPGTIRRVSLMPTGDQLSNAASQATISNDGARVGFMGLSGSSDAIFQWSRRLQRTTILSEEASDHQVGSPVTSNGGVSSAGEETNFDCWNSGISVTASPKSESFYIDDDCGSTVDYGYDVSRWGAMASIAYFDYSINATLLYVVDDYFELSYPDRYPPLARKRVNASAVSMAADGSRVGYATTIGGISQIQLWNWKTGATATVSTS</sequence>
<dbReference type="AlphaFoldDB" id="W6K2E8"/>
<feature type="signal peptide" evidence="1">
    <location>
        <begin position="1"/>
        <end position="28"/>
    </location>
</feature>
<reference evidence="2 3" key="1">
    <citation type="journal article" date="2013" name="ISME J.">
        <title>A metabolic model for members of the genus Tetrasphaera involved in enhanced biological phosphorus removal.</title>
        <authorList>
            <person name="Kristiansen R."/>
            <person name="Nguyen H.T.T."/>
            <person name="Saunders A.M."/>
            <person name="Nielsen J.L."/>
            <person name="Wimmer R."/>
            <person name="Le V.Q."/>
            <person name="McIlroy S.J."/>
            <person name="Petrovski S."/>
            <person name="Seviour R.J."/>
            <person name="Calteau A."/>
            <person name="Nielsen K.L."/>
            <person name="Nielsen P.H."/>
        </authorList>
    </citation>
    <scope>NUCLEOTIDE SEQUENCE [LARGE SCALE GENOMIC DNA]</scope>
    <source>
        <strain evidence="2 3">Ben110</strain>
    </source>
</reference>
<evidence type="ECO:0000256" key="1">
    <source>
        <dbReference type="SAM" id="SignalP"/>
    </source>
</evidence>
<keyword evidence="3" id="KW-1185">Reference proteome</keyword>
<accession>W6K2E8</accession>
<organism evidence="2 3">
    <name type="scientific">Nostocoides australiense Ben110</name>
    <dbReference type="NCBI Taxonomy" id="1193182"/>
    <lineage>
        <taxon>Bacteria</taxon>
        <taxon>Bacillati</taxon>
        <taxon>Actinomycetota</taxon>
        <taxon>Actinomycetes</taxon>
        <taxon>Micrococcales</taxon>
        <taxon>Intrasporangiaceae</taxon>
        <taxon>Nostocoides</taxon>
    </lineage>
</organism>
<protein>
    <submittedName>
        <fullName evidence="2">Uncharacterized protein</fullName>
    </submittedName>
</protein>